<keyword evidence="3" id="KW-0804">Transcription</keyword>
<dbReference type="SUPFAM" id="SSF46689">
    <property type="entry name" value="Homeodomain-like"/>
    <property type="match status" value="1"/>
</dbReference>
<evidence type="ECO:0000256" key="3">
    <source>
        <dbReference type="ARBA" id="ARBA00023163"/>
    </source>
</evidence>
<proteinExistence type="predicted"/>
<dbReference type="InterPro" id="IPR018062">
    <property type="entry name" value="HTH_AraC-typ_CS"/>
</dbReference>
<dbReference type="InterPro" id="IPR018060">
    <property type="entry name" value="HTH_AraC"/>
</dbReference>
<dbReference type="Pfam" id="PF12833">
    <property type="entry name" value="HTH_18"/>
    <property type="match status" value="1"/>
</dbReference>
<evidence type="ECO:0000313" key="6">
    <source>
        <dbReference type="Proteomes" id="UP001318682"/>
    </source>
</evidence>
<evidence type="ECO:0000313" key="5">
    <source>
        <dbReference type="EMBL" id="WVX51585.1"/>
    </source>
</evidence>
<dbReference type="EMBL" id="CP143425">
    <property type="protein sequence ID" value="WVX51585.1"/>
    <property type="molecule type" value="Genomic_DNA"/>
</dbReference>
<keyword evidence="6" id="KW-1185">Reference proteome</keyword>
<evidence type="ECO:0000256" key="1">
    <source>
        <dbReference type="ARBA" id="ARBA00023015"/>
    </source>
</evidence>
<dbReference type="PANTHER" id="PTHR47894">
    <property type="entry name" value="HTH-TYPE TRANSCRIPTIONAL REGULATOR GADX"/>
    <property type="match status" value="1"/>
</dbReference>
<keyword evidence="1" id="KW-0805">Transcription regulation</keyword>
<dbReference type="PROSITE" id="PS01124">
    <property type="entry name" value="HTH_ARAC_FAMILY_2"/>
    <property type="match status" value="1"/>
</dbReference>
<dbReference type="Gene3D" id="1.10.10.60">
    <property type="entry name" value="Homeodomain-like"/>
    <property type="match status" value="1"/>
</dbReference>
<dbReference type="RefSeq" id="WP_187430202.1">
    <property type="nucleotide sequence ID" value="NZ_CP143425.1"/>
</dbReference>
<protein>
    <submittedName>
        <fullName evidence="5">HTH-type transcriptional activator RhaS</fullName>
    </submittedName>
</protein>
<accession>A0ABZ2C1N6</accession>
<dbReference type="PROSITE" id="PS00041">
    <property type="entry name" value="HTH_ARAC_FAMILY_1"/>
    <property type="match status" value="1"/>
</dbReference>
<evidence type="ECO:0000259" key="4">
    <source>
        <dbReference type="PROSITE" id="PS01124"/>
    </source>
</evidence>
<feature type="domain" description="HTH araC/xylS-type" evidence="4">
    <location>
        <begin position="166"/>
        <end position="263"/>
    </location>
</feature>
<dbReference type="SMART" id="SM00342">
    <property type="entry name" value="HTH_ARAC"/>
    <property type="match status" value="1"/>
</dbReference>
<gene>
    <name evidence="5" type="primary">rhaS</name>
    <name evidence="5" type="ORF">ROLI_046870</name>
</gene>
<dbReference type="PANTHER" id="PTHR47894:SF4">
    <property type="entry name" value="HTH-TYPE TRANSCRIPTIONAL REGULATOR GADX"/>
    <property type="match status" value="1"/>
</dbReference>
<name>A0ABZ2C1N6_9RHOB</name>
<dbReference type="InterPro" id="IPR009057">
    <property type="entry name" value="Homeodomain-like_sf"/>
</dbReference>
<evidence type="ECO:0000256" key="2">
    <source>
        <dbReference type="ARBA" id="ARBA00023125"/>
    </source>
</evidence>
<organism evidence="5 6">
    <name type="scientific">Roseobacter fucihabitans</name>
    <dbReference type="NCBI Taxonomy" id="1537242"/>
    <lineage>
        <taxon>Bacteria</taxon>
        <taxon>Pseudomonadati</taxon>
        <taxon>Pseudomonadota</taxon>
        <taxon>Alphaproteobacteria</taxon>
        <taxon>Rhodobacterales</taxon>
        <taxon>Roseobacteraceae</taxon>
        <taxon>Roseobacter</taxon>
    </lineage>
</organism>
<keyword evidence="5" id="KW-0614">Plasmid</keyword>
<sequence>MTNPTQTKAQIKYLEVQQSSSATFRQLHTSHFLLLRICSGEKVIIDEAGEKTRVRSGEFAYLRRGERLTVSNLVDDEGLYRAEGFVINEAAMLNCRKDAQVDDLSCKSRAGAMHEEFSYAFSRLVGVLTNGTVSDRILLHRFKELTIWMQEAGVALEPTSPSAVTARLRDLLEADLERAWRSEDAAQALGLSESTLRRKLSKENTRFSQELRDARLSKALMLIQTTDRSLSEIAFASGFSSQSRFNEAFKARFAVSPRNLLVRSGKLSA</sequence>
<geneLocation type="plasmid" evidence="5 6">
    <name>pROLI83</name>
</geneLocation>
<reference evidence="5 6" key="1">
    <citation type="submission" date="2015-07" db="EMBL/GenBank/DDBJ databases">
        <authorList>
            <person name="Voget S."/>
            <person name="Dogs M."/>
            <person name="Brinkhoff T.H."/>
            <person name="Daniel R."/>
        </authorList>
    </citation>
    <scope>NUCLEOTIDE SEQUENCE [LARGE SCALE GENOMIC DNA]</scope>
    <source>
        <strain evidence="5 6">B14</strain>
        <plasmid evidence="5 6">pROLI83</plasmid>
    </source>
</reference>
<reference evidence="5 6" key="2">
    <citation type="submission" date="2024-01" db="EMBL/GenBank/DDBJ databases">
        <title>Roseobacter fucihabitans sp. nov., isolated from the brown alga Fucus spiralis.</title>
        <authorList>
            <person name="Hahnke S."/>
            <person name="Berger M."/>
            <person name="Schlingloff A."/>
            <person name="Athale I."/>
            <person name="Neumann-Schaal M."/>
            <person name="Adenaya A."/>
            <person name="Poehlein A."/>
            <person name="Daniel R."/>
            <person name="Pertersen J."/>
            <person name="Brinkhoff T."/>
        </authorList>
    </citation>
    <scope>NUCLEOTIDE SEQUENCE [LARGE SCALE GENOMIC DNA]</scope>
    <source>
        <strain evidence="5 6">B14</strain>
        <plasmid evidence="5 6">pROLI83</plasmid>
    </source>
</reference>
<dbReference type="Proteomes" id="UP001318682">
    <property type="component" value="Plasmid pROLI83"/>
</dbReference>
<keyword evidence="2" id="KW-0238">DNA-binding</keyword>